<dbReference type="Pfam" id="PF00490">
    <property type="entry name" value="ALAD"/>
    <property type="match status" value="1"/>
</dbReference>
<proteinExistence type="inferred from homology"/>
<dbReference type="UniPathway" id="UPA00251">
    <property type="reaction ID" value="UER00318"/>
</dbReference>
<dbReference type="Gene3D" id="3.20.20.70">
    <property type="entry name" value="Aldolase class I"/>
    <property type="match status" value="1"/>
</dbReference>
<dbReference type="GeneID" id="111251403"/>
<evidence type="ECO:0000256" key="7">
    <source>
        <dbReference type="ARBA" id="ARBA00025861"/>
    </source>
</evidence>
<evidence type="ECO:0000256" key="3">
    <source>
        <dbReference type="ARBA" id="ARBA00023133"/>
    </source>
</evidence>
<comment type="similarity">
    <text evidence="2 10">Belongs to the ALAD family.</text>
</comment>
<dbReference type="PANTHER" id="PTHR11458">
    <property type="entry name" value="DELTA-AMINOLEVULINIC ACID DEHYDRATASE"/>
    <property type="match status" value="1"/>
</dbReference>
<dbReference type="SMART" id="SM01004">
    <property type="entry name" value="ALAD"/>
    <property type="match status" value="1"/>
</dbReference>
<sequence>MTYTRGLKRVCWFCLNGPTMPSTGSFSQHLHSGYFLPTLRVWQQSSTQLRPENLMWPLFITDSPDAEESIPSMPGVYRYGVNKIADAIRPVYELGLKSVLLFGVVGFEGKDTEASLSSDPDRNPVHGAIRVIRSSFPDLVVACDVCLCAYTSHGHCGILSQQTGVIDMEKSDQRLAQMALSFARAGAHVVAPSDMMDGRILAIKDALFKAQLGNTVSVLSYSAKFASCFYGPFRDAAKSAPALGDRKSYQLPPGANGLAMRAVQRDIEQGADMIMVKPGMPYLDLIRQLKDKFPHYPMFAYQVCREVLGLRRDIFLKKPFLAALLDFSIFKPGAVVKRHIRRLTAITKRNVSTPGFEPRPPRVPETSGQMRCPTGTIYYPIFMYST</sequence>
<name>A0A7M7KNU7_VARDE</name>
<dbReference type="FunCoup" id="A0A7M7KNU7">
    <property type="interactions" value="850"/>
</dbReference>
<dbReference type="GO" id="GO:0005829">
    <property type="term" value="C:cytosol"/>
    <property type="evidence" value="ECO:0007669"/>
    <property type="project" value="TreeGrafter"/>
</dbReference>
<dbReference type="NCBIfam" id="NF006762">
    <property type="entry name" value="PRK09283.1"/>
    <property type="match status" value="1"/>
</dbReference>
<evidence type="ECO:0000313" key="12">
    <source>
        <dbReference type="Proteomes" id="UP000594260"/>
    </source>
</evidence>
<dbReference type="PRINTS" id="PR00144">
    <property type="entry name" value="DALDHYDRTASE"/>
</dbReference>
<dbReference type="PANTHER" id="PTHR11458:SF0">
    <property type="entry name" value="DELTA-AMINOLEVULINIC ACID DEHYDRATASE"/>
    <property type="match status" value="1"/>
</dbReference>
<evidence type="ECO:0000256" key="8">
    <source>
        <dbReference type="ARBA" id="ARBA00047651"/>
    </source>
</evidence>
<dbReference type="InterPro" id="IPR030656">
    <property type="entry name" value="ALAD_AS"/>
</dbReference>
<evidence type="ECO:0000256" key="1">
    <source>
        <dbReference type="ARBA" id="ARBA00004694"/>
    </source>
</evidence>
<evidence type="ECO:0000256" key="6">
    <source>
        <dbReference type="ARBA" id="ARBA00025628"/>
    </source>
</evidence>
<dbReference type="InterPro" id="IPR013785">
    <property type="entry name" value="Aldolase_TIM"/>
</dbReference>
<evidence type="ECO:0000256" key="4">
    <source>
        <dbReference type="ARBA" id="ARBA00023239"/>
    </source>
</evidence>
<dbReference type="InterPro" id="IPR001731">
    <property type="entry name" value="ALAD"/>
</dbReference>
<dbReference type="SUPFAM" id="SSF51569">
    <property type="entry name" value="Aldolase"/>
    <property type="match status" value="1"/>
</dbReference>
<dbReference type="InParanoid" id="A0A7M7KNU7"/>
<protein>
    <recommendedName>
        <fullName evidence="9">Delta-aminolevulinic acid dehydratase</fullName>
        <ecNumber evidence="9">4.2.1.24</ecNumber>
    </recommendedName>
</protein>
<dbReference type="PROSITE" id="PS00169">
    <property type="entry name" value="D_ALA_DEHYDRATASE"/>
    <property type="match status" value="1"/>
</dbReference>
<accession>A0A7M7KNU7</accession>
<reference evidence="11" key="1">
    <citation type="submission" date="2021-01" db="UniProtKB">
        <authorList>
            <consortium name="EnsemblMetazoa"/>
        </authorList>
    </citation>
    <scope>IDENTIFICATION</scope>
</reference>
<evidence type="ECO:0000313" key="11">
    <source>
        <dbReference type="EnsemblMetazoa" id="XP_022663694"/>
    </source>
</evidence>
<keyword evidence="12" id="KW-1185">Reference proteome</keyword>
<dbReference type="KEGG" id="vde:111251403"/>
<dbReference type="Proteomes" id="UP000594260">
    <property type="component" value="Unplaced"/>
</dbReference>
<dbReference type="GO" id="GO:0006782">
    <property type="term" value="P:protoporphyrinogen IX biosynthetic process"/>
    <property type="evidence" value="ECO:0007669"/>
    <property type="project" value="UniProtKB-UniPathway"/>
</dbReference>
<dbReference type="OrthoDB" id="1530at2759"/>
<evidence type="ECO:0000256" key="2">
    <source>
        <dbReference type="ARBA" id="ARBA00008055"/>
    </source>
</evidence>
<organism evidence="11 12">
    <name type="scientific">Varroa destructor</name>
    <name type="common">Honeybee mite</name>
    <dbReference type="NCBI Taxonomy" id="109461"/>
    <lineage>
        <taxon>Eukaryota</taxon>
        <taxon>Metazoa</taxon>
        <taxon>Ecdysozoa</taxon>
        <taxon>Arthropoda</taxon>
        <taxon>Chelicerata</taxon>
        <taxon>Arachnida</taxon>
        <taxon>Acari</taxon>
        <taxon>Parasitiformes</taxon>
        <taxon>Mesostigmata</taxon>
        <taxon>Gamasina</taxon>
        <taxon>Dermanyssoidea</taxon>
        <taxon>Varroidae</taxon>
        <taxon>Varroa</taxon>
    </lineage>
</organism>
<comment type="subunit">
    <text evidence="7">Homooctamer; active form. Homohexamer; low activity form.</text>
</comment>
<keyword evidence="5 9" id="KW-0627">Porphyrin biosynthesis</keyword>
<dbReference type="EnsemblMetazoa" id="XM_022807959">
    <property type="protein sequence ID" value="XP_022663694"/>
    <property type="gene ID" value="LOC111251403"/>
</dbReference>
<dbReference type="RefSeq" id="XP_022663694.1">
    <property type="nucleotide sequence ID" value="XM_022807959.1"/>
</dbReference>
<keyword evidence="3" id="KW-0350">Heme biosynthesis</keyword>
<evidence type="ECO:0000256" key="5">
    <source>
        <dbReference type="ARBA" id="ARBA00023244"/>
    </source>
</evidence>
<comment type="pathway">
    <text evidence="1">Porphyrin-containing compound metabolism; protoporphyrin-IX biosynthesis; coproporphyrinogen-III from 5-aminolevulinate: step 1/4.</text>
</comment>
<dbReference type="GO" id="GO:0004655">
    <property type="term" value="F:porphobilinogen synthase activity"/>
    <property type="evidence" value="ECO:0007669"/>
    <property type="project" value="UniProtKB-EC"/>
</dbReference>
<dbReference type="EC" id="4.2.1.24" evidence="9"/>
<dbReference type="AlphaFoldDB" id="A0A7M7KNU7"/>
<keyword evidence="4 9" id="KW-0456">Lyase</keyword>
<comment type="function">
    <text evidence="6">Catalyzes an early step in the biosynthesis of tetrapyrroles. Binds two molecules of 5-aminolevulinate per subunit, each at a distinct site, and catalyzes their condensation to form porphobilinogen.</text>
</comment>
<evidence type="ECO:0000256" key="10">
    <source>
        <dbReference type="RuleBase" id="RU004161"/>
    </source>
</evidence>
<comment type="catalytic activity">
    <reaction evidence="8 9">
        <text>2 5-aminolevulinate = porphobilinogen + 2 H2O + H(+)</text>
        <dbReference type="Rhea" id="RHEA:24064"/>
        <dbReference type="ChEBI" id="CHEBI:15377"/>
        <dbReference type="ChEBI" id="CHEBI:15378"/>
        <dbReference type="ChEBI" id="CHEBI:58126"/>
        <dbReference type="ChEBI" id="CHEBI:356416"/>
        <dbReference type="EC" id="4.2.1.24"/>
    </reaction>
</comment>
<dbReference type="GO" id="GO:0008270">
    <property type="term" value="F:zinc ion binding"/>
    <property type="evidence" value="ECO:0007669"/>
    <property type="project" value="TreeGrafter"/>
</dbReference>
<evidence type="ECO:0000256" key="9">
    <source>
        <dbReference type="RuleBase" id="RU000515"/>
    </source>
</evidence>